<dbReference type="EnsemblMetazoa" id="ACOM029447-RA">
    <property type="protein sequence ID" value="ACOM029447-PA.1"/>
    <property type="gene ID" value="ACOM029447"/>
</dbReference>
<dbReference type="GO" id="GO:0016020">
    <property type="term" value="C:membrane"/>
    <property type="evidence" value="ECO:0007669"/>
    <property type="project" value="UniProtKB-SubCell"/>
</dbReference>
<dbReference type="PANTHER" id="PTHR46957:SF3">
    <property type="entry name" value="CYTOKINE RECEPTOR"/>
    <property type="match status" value="1"/>
</dbReference>
<dbReference type="Proteomes" id="UP000075882">
    <property type="component" value="Unassembled WGS sequence"/>
</dbReference>
<dbReference type="InterPro" id="IPR003961">
    <property type="entry name" value="FN3_dom"/>
</dbReference>
<dbReference type="Gene3D" id="2.60.40.10">
    <property type="entry name" value="Immunoglobulins"/>
    <property type="match status" value="3"/>
</dbReference>
<dbReference type="FunFam" id="2.60.40.10:FF:000028">
    <property type="entry name" value="Neuronal cell adhesion molecule"/>
    <property type="match status" value="1"/>
</dbReference>
<dbReference type="VEuPathDB" id="VectorBase:ACON2_039072"/>
<dbReference type="FunFam" id="2.60.40.10:FF:000035">
    <property type="entry name" value="Contactin 1"/>
    <property type="match status" value="1"/>
</dbReference>
<dbReference type="InterPro" id="IPR036116">
    <property type="entry name" value="FN3_sf"/>
</dbReference>
<organism evidence="4">
    <name type="scientific">Anopheles coluzzii</name>
    <name type="common">African malaria mosquito</name>
    <dbReference type="NCBI Taxonomy" id="1518534"/>
    <lineage>
        <taxon>Eukaryota</taxon>
        <taxon>Metazoa</taxon>
        <taxon>Ecdysozoa</taxon>
        <taxon>Arthropoda</taxon>
        <taxon>Hexapoda</taxon>
        <taxon>Insecta</taxon>
        <taxon>Pterygota</taxon>
        <taxon>Neoptera</taxon>
        <taxon>Endopterygota</taxon>
        <taxon>Diptera</taxon>
        <taxon>Nematocera</taxon>
        <taxon>Culicoidea</taxon>
        <taxon>Culicidae</taxon>
        <taxon>Anophelinae</taxon>
        <taxon>Anopheles</taxon>
    </lineage>
</organism>
<dbReference type="SMART" id="SM00060">
    <property type="entry name" value="FN3"/>
    <property type="match status" value="3"/>
</dbReference>
<feature type="domain" description="Fibronectin type-III" evidence="3">
    <location>
        <begin position="222"/>
        <end position="320"/>
    </location>
</feature>
<reference evidence="4" key="1">
    <citation type="submission" date="2022-08" db="UniProtKB">
        <authorList>
            <consortium name="EnsemblMetazoa"/>
        </authorList>
    </citation>
    <scope>IDENTIFICATION</scope>
</reference>
<feature type="region of interest" description="Disordered" evidence="2">
    <location>
        <begin position="1"/>
        <end position="27"/>
    </location>
</feature>
<evidence type="ECO:0000259" key="3">
    <source>
        <dbReference type="PROSITE" id="PS50853"/>
    </source>
</evidence>
<sequence length="334" mass="37086">LPSGHSDVCTTESSVPYKNPDNLEGEGTTPTNLVIKWRPLAQVDHNAPGLHYRVYWRRDIPGAEWNSADVRDWRQSSYTVEGLPTFTRYSVKVVALNDRGEANSGPWEIMAYSGEDTPLDAPANFTLIQVTGPTAAILSWNPVTPESLRGHFKGYKIQTWTEADGEENLREILITADSKQALVTDFVPDATNYARILAYNGRYNGPASTTLSFDTPEGVPNTIQALEAYPLGSSAFLLRWKKPLQPNGKLTGYRIYYEEVKGTTVGPRMEREPHISDPAVLEAKLGRLKPAAKYRIHVVATTKAGEGQDFYIERATSSGLGLPPDVPNFYWENI</sequence>
<proteinExistence type="predicted"/>
<dbReference type="SUPFAM" id="SSF49265">
    <property type="entry name" value="Fibronectin type III"/>
    <property type="match status" value="2"/>
</dbReference>
<dbReference type="PANTHER" id="PTHR46957">
    <property type="entry name" value="CYTOKINE RECEPTOR"/>
    <property type="match status" value="1"/>
</dbReference>
<name>A0A8W7PDR8_ANOCL</name>
<evidence type="ECO:0000313" key="4">
    <source>
        <dbReference type="EnsemblMetazoa" id="ACOM029447-PA.1"/>
    </source>
</evidence>
<accession>A0A8W7PDR8</accession>
<dbReference type="Pfam" id="PF00041">
    <property type="entry name" value="fn3"/>
    <property type="match status" value="3"/>
</dbReference>
<feature type="domain" description="Fibronectin type-III" evidence="3">
    <location>
        <begin position="121"/>
        <end position="218"/>
    </location>
</feature>
<dbReference type="InterPro" id="IPR050713">
    <property type="entry name" value="RTP_Phos/Ushers"/>
</dbReference>
<protein>
    <recommendedName>
        <fullName evidence="3">Fibronectin type-III domain-containing protein</fullName>
    </recommendedName>
</protein>
<dbReference type="FunFam" id="2.60.40.10:FF:001687">
    <property type="entry name" value="Neuroglian, isoform E"/>
    <property type="match status" value="1"/>
</dbReference>
<dbReference type="CDD" id="cd00063">
    <property type="entry name" value="FN3"/>
    <property type="match status" value="3"/>
</dbReference>
<feature type="domain" description="Fibronectin type-III" evidence="3">
    <location>
        <begin position="19"/>
        <end position="120"/>
    </location>
</feature>
<dbReference type="PROSITE" id="PS50853">
    <property type="entry name" value="FN3"/>
    <property type="match status" value="3"/>
</dbReference>
<dbReference type="InterPro" id="IPR013783">
    <property type="entry name" value="Ig-like_fold"/>
</dbReference>
<keyword evidence="1" id="KW-0677">Repeat</keyword>
<dbReference type="AlphaFoldDB" id="A0A8W7PDR8"/>
<evidence type="ECO:0000256" key="2">
    <source>
        <dbReference type="SAM" id="MobiDB-lite"/>
    </source>
</evidence>
<evidence type="ECO:0000256" key="1">
    <source>
        <dbReference type="ARBA" id="ARBA00022737"/>
    </source>
</evidence>